<evidence type="ECO:0000313" key="3">
    <source>
        <dbReference type="EMBL" id="SEC49287.1"/>
    </source>
</evidence>
<name>A0A1H4SYQ1_9ACTN</name>
<dbReference type="InterPro" id="IPR008160">
    <property type="entry name" value="Collagen"/>
</dbReference>
<accession>A0A1H4SYQ1</accession>
<feature type="compositionally biased region" description="Low complexity" evidence="1">
    <location>
        <begin position="79"/>
        <end position="118"/>
    </location>
</feature>
<feature type="signal peptide" evidence="2">
    <location>
        <begin position="1"/>
        <end position="24"/>
    </location>
</feature>
<evidence type="ECO:0000256" key="2">
    <source>
        <dbReference type="SAM" id="SignalP"/>
    </source>
</evidence>
<evidence type="ECO:0000313" key="4">
    <source>
        <dbReference type="Proteomes" id="UP000198742"/>
    </source>
</evidence>
<keyword evidence="2" id="KW-0732">Signal</keyword>
<sequence>MRIGYAHVTSTLALVVALGGTSYAAVQVTGKDVLDGSLTGKDLKAGTITGKNVKNGAISSQDVADGSLAAKDFADGQLPAGATGPAGPAGTTGPTGPAGATGVTGPAGATGPRGADGPQGPVGPAGVSGYQVVRGTTVSSNGSYTAQALCPTGKKAIGGGGSQAQYMWFLDDSKPLSDGTGWQVEYSPGPSAPTPGFGEAWVVCVNVS</sequence>
<reference evidence="4" key="1">
    <citation type="submission" date="2016-10" db="EMBL/GenBank/DDBJ databases">
        <authorList>
            <person name="Varghese N."/>
            <person name="Submissions S."/>
        </authorList>
    </citation>
    <scope>NUCLEOTIDE SEQUENCE [LARGE SCALE GENOMIC DNA]</scope>
    <source>
        <strain evidence="4">DSM 22017</strain>
    </source>
</reference>
<dbReference type="EMBL" id="FNRT01000002">
    <property type="protein sequence ID" value="SEC49287.1"/>
    <property type="molecule type" value="Genomic_DNA"/>
</dbReference>
<dbReference type="Gene3D" id="1.20.5.320">
    <property type="entry name" value="6-Phosphogluconate Dehydrogenase, domain 3"/>
    <property type="match status" value="1"/>
</dbReference>
<evidence type="ECO:0000256" key="1">
    <source>
        <dbReference type="SAM" id="MobiDB-lite"/>
    </source>
</evidence>
<keyword evidence="3" id="KW-0176">Collagen</keyword>
<protein>
    <submittedName>
        <fullName evidence="3">Collagen triple helix repeat-containing protein</fullName>
    </submittedName>
</protein>
<organism evidence="3 4">
    <name type="scientific">Nocardioides exalbidus</name>
    <dbReference type="NCBI Taxonomy" id="402596"/>
    <lineage>
        <taxon>Bacteria</taxon>
        <taxon>Bacillati</taxon>
        <taxon>Actinomycetota</taxon>
        <taxon>Actinomycetes</taxon>
        <taxon>Propionibacteriales</taxon>
        <taxon>Nocardioidaceae</taxon>
        <taxon>Nocardioides</taxon>
    </lineage>
</organism>
<dbReference type="RefSeq" id="WP_175539645.1">
    <property type="nucleotide sequence ID" value="NZ_FNRT01000002.1"/>
</dbReference>
<dbReference type="Pfam" id="PF01391">
    <property type="entry name" value="Collagen"/>
    <property type="match status" value="1"/>
</dbReference>
<feature type="chain" id="PRO_5011685241" evidence="2">
    <location>
        <begin position="25"/>
        <end position="208"/>
    </location>
</feature>
<gene>
    <name evidence="3" type="ORF">SAMN04489844_2397</name>
</gene>
<dbReference type="STRING" id="402596.SAMN04489844_2397"/>
<dbReference type="AlphaFoldDB" id="A0A1H4SYQ1"/>
<dbReference type="Proteomes" id="UP000198742">
    <property type="component" value="Unassembled WGS sequence"/>
</dbReference>
<proteinExistence type="predicted"/>
<feature type="region of interest" description="Disordered" evidence="1">
    <location>
        <begin position="75"/>
        <end position="128"/>
    </location>
</feature>
<keyword evidence="4" id="KW-1185">Reference proteome</keyword>